<reference evidence="4 5" key="1">
    <citation type="journal article" date="2017" name="Curr. Biol.">
        <title>Genome architecture and evolution of a unichromosomal asexual nematode.</title>
        <authorList>
            <person name="Fradin H."/>
            <person name="Zegar C."/>
            <person name="Gutwein M."/>
            <person name="Lucas J."/>
            <person name="Kovtun M."/>
            <person name="Corcoran D."/>
            <person name="Baugh L.R."/>
            <person name="Kiontke K."/>
            <person name="Gunsalus K."/>
            <person name="Fitch D.H."/>
            <person name="Piano F."/>
        </authorList>
    </citation>
    <scope>NUCLEOTIDE SEQUENCE [LARGE SCALE GENOMIC DNA]</scope>
    <source>
        <strain evidence="4">PF1309</strain>
    </source>
</reference>
<evidence type="ECO:0000256" key="1">
    <source>
        <dbReference type="SAM" id="MobiDB-lite"/>
    </source>
</evidence>
<dbReference type="Pfam" id="PF00188">
    <property type="entry name" value="CAP"/>
    <property type="match status" value="2"/>
</dbReference>
<dbReference type="InterPro" id="IPR018244">
    <property type="entry name" value="Allrgn_V5/Tpx1_CS"/>
</dbReference>
<feature type="chain" id="PRO_5013172285" description="SCP domain-containing protein" evidence="2">
    <location>
        <begin position="16"/>
        <end position="431"/>
    </location>
</feature>
<name>A0A2A2KKY7_9BILA</name>
<evidence type="ECO:0000313" key="5">
    <source>
        <dbReference type="Proteomes" id="UP000218231"/>
    </source>
</evidence>
<gene>
    <name evidence="4" type="ORF">WR25_25644</name>
</gene>
<sequence length="431" mass="46173">MKLFLLLGLTSTAYAATFGCSTTGITDTDRQMFYDKLNNGRRNVAKGQEPNQSGNLPAGKNIYEMNYDCNLEQVAYDWASQCSMSGLSGINSSYIALTSPVWSGSGPFDGNTMASNQLTTWWQTLKENGIASDLTYSGGDVQPWATLANGKNTAFGCGFAQCDDASQSISKYKWAFACIVNSVLAPGDKVYETGSACTSGSDCTYMPSSTCSDGLCHTDSLSGPPETNDICPGATNMNDEIRMAFVNRHNELKSSGVRGLESDGAGGNAPKGKQSLKYRWDCAIEANAIAWGNTCSQAHSTSQSRNPSGEQWGENLYTSSDEQNPKQAAVSASNLWWSELKKYGVGQDNILTDTVSAKGVGHYTQMAWETTYKIGCSVNYCSGKTWVVCQYGPSGNYVNQTIYTKGDPCTSDTGCPADTTCSVSEGLCVKP</sequence>
<feature type="signal peptide" evidence="2">
    <location>
        <begin position="1"/>
        <end position="15"/>
    </location>
</feature>
<evidence type="ECO:0000313" key="4">
    <source>
        <dbReference type="EMBL" id="PAV74644.1"/>
    </source>
</evidence>
<dbReference type="Proteomes" id="UP000218231">
    <property type="component" value="Unassembled WGS sequence"/>
</dbReference>
<comment type="caution">
    <text evidence="4">The sequence shown here is derived from an EMBL/GenBank/DDBJ whole genome shotgun (WGS) entry which is preliminary data.</text>
</comment>
<feature type="compositionally biased region" description="Polar residues" evidence="1">
    <location>
        <begin position="316"/>
        <end position="325"/>
    </location>
</feature>
<dbReference type="AlphaFoldDB" id="A0A2A2KKY7"/>
<dbReference type="PROSITE" id="PS01009">
    <property type="entry name" value="CRISP_1"/>
    <property type="match status" value="1"/>
</dbReference>
<dbReference type="STRING" id="2018661.A0A2A2KKY7"/>
<dbReference type="InterPro" id="IPR014044">
    <property type="entry name" value="CAP_dom"/>
</dbReference>
<dbReference type="PRINTS" id="PR00837">
    <property type="entry name" value="V5TPXLIKE"/>
</dbReference>
<dbReference type="InterPro" id="IPR002413">
    <property type="entry name" value="V5_allergen-like"/>
</dbReference>
<proteinExistence type="predicted"/>
<feature type="compositionally biased region" description="Polar residues" evidence="1">
    <location>
        <begin position="299"/>
        <end position="309"/>
    </location>
</feature>
<dbReference type="OrthoDB" id="5849517at2759"/>
<dbReference type="Gene3D" id="3.40.33.10">
    <property type="entry name" value="CAP"/>
    <property type="match status" value="2"/>
</dbReference>
<dbReference type="InterPro" id="IPR001283">
    <property type="entry name" value="CRISP-related"/>
</dbReference>
<accession>A0A2A2KKY7</accession>
<dbReference type="PRINTS" id="PR00838">
    <property type="entry name" value="V5ALLERGEN"/>
</dbReference>
<dbReference type="GO" id="GO:0005576">
    <property type="term" value="C:extracellular region"/>
    <property type="evidence" value="ECO:0007669"/>
    <property type="project" value="InterPro"/>
</dbReference>
<dbReference type="InterPro" id="IPR035940">
    <property type="entry name" value="CAP_sf"/>
</dbReference>
<dbReference type="SMART" id="SM00198">
    <property type="entry name" value="SCP"/>
    <property type="match status" value="2"/>
</dbReference>
<dbReference type="SUPFAM" id="SSF55797">
    <property type="entry name" value="PR-1-like"/>
    <property type="match status" value="2"/>
</dbReference>
<protein>
    <recommendedName>
        <fullName evidence="3">SCP domain-containing protein</fullName>
    </recommendedName>
</protein>
<feature type="region of interest" description="Disordered" evidence="1">
    <location>
        <begin position="299"/>
        <end position="325"/>
    </location>
</feature>
<dbReference type="PANTHER" id="PTHR10334">
    <property type="entry name" value="CYSTEINE-RICH SECRETORY PROTEIN-RELATED"/>
    <property type="match status" value="1"/>
</dbReference>
<dbReference type="CDD" id="cd05380">
    <property type="entry name" value="CAP_euk"/>
    <property type="match status" value="2"/>
</dbReference>
<keyword evidence="5" id="KW-1185">Reference proteome</keyword>
<evidence type="ECO:0000256" key="2">
    <source>
        <dbReference type="SAM" id="SignalP"/>
    </source>
</evidence>
<organism evidence="4 5">
    <name type="scientific">Diploscapter pachys</name>
    <dbReference type="NCBI Taxonomy" id="2018661"/>
    <lineage>
        <taxon>Eukaryota</taxon>
        <taxon>Metazoa</taxon>
        <taxon>Ecdysozoa</taxon>
        <taxon>Nematoda</taxon>
        <taxon>Chromadorea</taxon>
        <taxon>Rhabditida</taxon>
        <taxon>Rhabditina</taxon>
        <taxon>Rhabditomorpha</taxon>
        <taxon>Rhabditoidea</taxon>
        <taxon>Rhabditidae</taxon>
        <taxon>Diploscapter</taxon>
    </lineage>
</organism>
<feature type="domain" description="SCP" evidence="3">
    <location>
        <begin position="240"/>
        <end position="399"/>
    </location>
</feature>
<keyword evidence="2" id="KW-0732">Signal</keyword>
<dbReference type="EMBL" id="LIAE01008309">
    <property type="protein sequence ID" value="PAV74644.1"/>
    <property type="molecule type" value="Genomic_DNA"/>
</dbReference>
<dbReference type="PROSITE" id="PS51257">
    <property type="entry name" value="PROKAR_LIPOPROTEIN"/>
    <property type="match status" value="1"/>
</dbReference>
<evidence type="ECO:0000259" key="3">
    <source>
        <dbReference type="SMART" id="SM00198"/>
    </source>
</evidence>
<feature type="domain" description="SCP" evidence="3">
    <location>
        <begin position="28"/>
        <end position="184"/>
    </location>
</feature>